<dbReference type="InterPro" id="IPR051170">
    <property type="entry name" value="Neural/epithelial_adhesion"/>
</dbReference>
<proteinExistence type="predicted"/>
<keyword evidence="2" id="KW-1015">Disulfide bond</keyword>
<dbReference type="InterPro" id="IPR013098">
    <property type="entry name" value="Ig_I-set"/>
</dbReference>
<evidence type="ECO:0000259" key="4">
    <source>
        <dbReference type="PROSITE" id="PS50835"/>
    </source>
</evidence>
<evidence type="ECO:0000313" key="5">
    <source>
        <dbReference type="EMBL" id="VVC87434.1"/>
    </source>
</evidence>
<evidence type="ECO:0000256" key="2">
    <source>
        <dbReference type="ARBA" id="ARBA00023157"/>
    </source>
</evidence>
<reference evidence="5 6" key="1">
    <citation type="submission" date="2017-07" db="EMBL/GenBank/DDBJ databases">
        <authorList>
            <person name="Talla V."/>
            <person name="Backstrom N."/>
        </authorList>
    </citation>
    <scope>NUCLEOTIDE SEQUENCE [LARGE SCALE GENOMIC DNA]</scope>
</reference>
<dbReference type="InterPro" id="IPR013783">
    <property type="entry name" value="Ig-like_fold"/>
</dbReference>
<dbReference type="Proteomes" id="UP000324832">
    <property type="component" value="Unassembled WGS sequence"/>
</dbReference>
<evidence type="ECO:0000256" key="1">
    <source>
        <dbReference type="ARBA" id="ARBA00022737"/>
    </source>
</evidence>
<dbReference type="InterPro" id="IPR036179">
    <property type="entry name" value="Ig-like_dom_sf"/>
</dbReference>
<keyword evidence="3" id="KW-0393">Immunoglobulin domain</keyword>
<evidence type="ECO:0000313" key="6">
    <source>
        <dbReference type="Proteomes" id="UP000324832"/>
    </source>
</evidence>
<keyword evidence="1" id="KW-0677">Repeat</keyword>
<dbReference type="InterPro" id="IPR007110">
    <property type="entry name" value="Ig-like_dom"/>
</dbReference>
<dbReference type="SUPFAM" id="SSF48726">
    <property type="entry name" value="Immunoglobulin"/>
    <property type="match status" value="1"/>
</dbReference>
<dbReference type="Gene3D" id="2.60.40.10">
    <property type="entry name" value="Immunoglobulins"/>
    <property type="match status" value="1"/>
</dbReference>
<evidence type="ECO:0000256" key="3">
    <source>
        <dbReference type="ARBA" id="ARBA00023319"/>
    </source>
</evidence>
<dbReference type="EMBL" id="FZQP02000115">
    <property type="protein sequence ID" value="VVC87434.1"/>
    <property type="molecule type" value="Genomic_DNA"/>
</dbReference>
<dbReference type="AlphaFoldDB" id="A0A5E4PQ30"/>
<dbReference type="PANTHER" id="PTHR12231">
    <property type="entry name" value="CTX-RELATED TYPE I TRANSMEMBRANE PROTEIN"/>
    <property type="match status" value="1"/>
</dbReference>
<organism evidence="5 6">
    <name type="scientific">Leptidea sinapis</name>
    <dbReference type="NCBI Taxonomy" id="189913"/>
    <lineage>
        <taxon>Eukaryota</taxon>
        <taxon>Metazoa</taxon>
        <taxon>Ecdysozoa</taxon>
        <taxon>Arthropoda</taxon>
        <taxon>Hexapoda</taxon>
        <taxon>Insecta</taxon>
        <taxon>Pterygota</taxon>
        <taxon>Neoptera</taxon>
        <taxon>Endopterygota</taxon>
        <taxon>Lepidoptera</taxon>
        <taxon>Glossata</taxon>
        <taxon>Ditrysia</taxon>
        <taxon>Papilionoidea</taxon>
        <taxon>Pieridae</taxon>
        <taxon>Dismorphiinae</taxon>
        <taxon>Leptidea</taxon>
    </lineage>
</organism>
<dbReference type="PROSITE" id="PS50835">
    <property type="entry name" value="IG_LIKE"/>
    <property type="match status" value="1"/>
</dbReference>
<accession>A0A5E4PQ30</accession>
<gene>
    <name evidence="5" type="ORF">LSINAPIS_LOCUS1042</name>
</gene>
<dbReference type="GO" id="GO:0043005">
    <property type="term" value="C:neuron projection"/>
    <property type="evidence" value="ECO:0007669"/>
    <property type="project" value="TreeGrafter"/>
</dbReference>
<feature type="domain" description="Ig-like" evidence="4">
    <location>
        <begin position="1"/>
        <end position="68"/>
    </location>
</feature>
<sequence length="82" mass="9356">MVCRATGYPEPYVMWRREDGQEFNCNGESGNKYMTSLSDDAYSRKMKLTIKRVSARDFSSYRCVAKNSLGETDGLIRLDGDN</sequence>
<keyword evidence="6" id="KW-1185">Reference proteome</keyword>
<dbReference type="PANTHER" id="PTHR12231:SF253">
    <property type="entry name" value="DPR-INTERACTING PROTEIN ETA, ISOFORM B-RELATED"/>
    <property type="match status" value="1"/>
</dbReference>
<protein>
    <recommendedName>
        <fullName evidence="4">Ig-like domain-containing protein</fullName>
    </recommendedName>
</protein>
<dbReference type="Pfam" id="PF07679">
    <property type="entry name" value="I-set"/>
    <property type="match status" value="1"/>
</dbReference>
<name>A0A5E4PQ30_9NEOP</name>